<dbReference type="AlphaFoldDB" id="B4GJM1"/>
<dbReference type="EMBL" id="CH479184">
    <property type="protein sequence ID" value="EDW36837.1"/>
    <property type="molecule type" value="Genomic_DNA"/>
</dbReference>
<reference evidence="1 2" key="1">
    <citation type="journal article" date="2007" name="Nature">
        <title>Evolution of genes and genomes on the Drosophila phylogeny.</title>
        <authorList>
            <consortium name="Drosophila 12 Genomes Consortium"/>
            <person name="Clark A.G."/>
            <person name="Eisen M.B."/>
            <person name="Smith D.R."/>
            <person name="Bergman C.M."/>
            <person name="Oliver B."/>
            <person name="Markow T.A."/>
            <person name="Kaufman T.C."/>
            <person name="Kellis M."/>
            <person name="Gelbart W."/>
            <person name="Iyer V.N."/>
            <person name="Pollard D.A."/>
            <person name="Sackton T.B."/>
            <person name="Larracuente A.M."/>
            <person name="Singh N.D."/>
            <person name="Abad J.P."/>
            <person name="Abt D.N."/>
            <person name="Adryan B."/>
            <person name="Aguade M."/>
            <person name="Akashi H."/>
            <person name="Anderson W.W."/>
            <person name="Aquadro C.F."/>
            <person name="Ardell D.H."/>
            <person name="Arguello R."/>
            <person name="Artieri C.G."/>
            <person name="Barbash D.A."/>
            <person name="Barker D."/>
            <person name="Barsanti P."/>
            <person name="Batterham P."/>
            <person name="Batzoglou S."/>
            <person name="Begun D."/>
            <person name="Bhutkar A."/>
            <person name="Blanco E."/>
            <person name="Bosak S.A."/>
            <person name="Bradley R.K."/>
            <person name="Brand A.D."/>
            <person name="Brent M.R."/>
            <person name="Brooks A.N."/>
            <person name="Brown R.H."/>
            <person name="Butlin R.K."/>
            <person name="Caggese C."/>
            <person name="Calvi B.R."/>
            <person name="Bernardo de Carvalho A."/>
            <person name="Caspi A."/>
            <person name="Castrezana S."/>
            <person name="Celniker S.E."/>
            <person name="Chang J.L."/>
            <person name="Chapple C."/>
            <person name="Chatterji S."/>
            <person name="Chinwalla A."/>
            <person name="Civetta A."/>
            <person name="Clifton S.W."/>
            <person name="Comeron J.M."/>
            <person name="Costello J.C."/>
            <person name="Coyne J.A."/>
            <person name="Daub J."/>
            <person name="David R.G."/>
            <person name="Delcher A.L."/>
            <person name="Delehaunty K."/>
            <person name="Do C.B."/>
            <person name="Ebling H."/>
            <person name="Edwards K."/>
            <person name="Eickbush T."/>
            <person name="Evans J.D."/>
            <person name="Filipski A."/>
            <person name="Findeiss S."/>
            <person name="Freyhult E."/>
            <person name="Fulton L."/>
            <person name="Fulton R."/>
            <person name="Garcia A.C."/>
            <person name="Gardiner A."/>
            <person name="Garfield D.A."/>
            <person name="Garvin B.E."/>
            <person name="Gibson G."/>
            <person name="Gilbert D."/>
            <person name="Gnerre S."/>
            <person name="Godfrey J."/>
            <person name="Good R."/>
            <person name="Gotea V."/>
            <person name="Gravely B."/>
            <person name="Greenberg A.J."/>
            <person name="Griffiths-Jones S."/>
            <person name="Gross S."/>
            <person name="Guigo R."/>
            <person name="Gustafson E.A."/>
            <person name="Haerty W."/>
            <person name="Hahn M.W."/>
            <person name="Halligan D.L."/>
            <person name="Halpern A.L."/>
            <person name="Halter G.M."/>
            <person name="Han M.V."/>
            <person name="Heger A."/>
            <person name="Hillier L."/>
            <person name="Hinrichs A.S."/>
            <person name="Holmes I."/>
            <person name="Hoskins R.A."/>
            <person name="Hubisz M.J."/>
            <person name="Hultmark D."/>
            <person name="Huntley M.A."/>
            <person name="Jaffe D.B."/>
            <person name="Jagadeeshan S."/>
            <person name="Jeck W.R."/>
            <person name="Johnson J."/>
            <person name="Jones C.D."/>
            <person name="Jordan W.C."/>
            <person name="Karpen G.H."/>
            <person name="Kataoka E."/>
            <person name="Keightley P.D."/>
            <person name="Kheradpour P."/>
            <person name="Kirkness E.F."/>
            <person name="Koerich L.B."/>
            <person name="Kristiansen K."/>
            <person name="Kudrna D."/>
            <person name="Kulathinal R.J."/>
            <person name="Kumar S."/>
            <person name="Kwok R."/>
            <person name="Lander E."/>
            <person name="Langley C.H."/>
            <person name="Lapoint R."/>
            <person name="Lazzaro B.P."/>
            <person name="Lee S.J."/>
            <person name="Levesque L."/>
            <person name="Li R."/>
            <person name="Lin C.F."/>
            <person name="Lin M.F."/>
            <person name="Lindblad-Toh K."/>
            <person name="Llopart A."/>
            <person name="Long M."/>
            <person name="Low L."/>
            <person name="Lozovsky E."/>
            <person name="Lu J."/>
            <person name="Luo M."/>
            <person name="Machado C.A."/>
            <person name="Makalowski W."/>
            <person name="Marzo M."/>
            <person name="Matsuda M."/>
            <person name="Matzkin L."/>
            <person name="McAllister B."/>
            <person name="McBride C.S."/>
            <person name="McKernan B."/>
            <person name="McKernan K."/>
            <person name="Mendez-Lago M."/>
            <person name="Minx P."/>
            <person name="Mollenhauer M.U."/>
            <person name="Montooth K."/>
            <person name="Mount S.M."/>
            <person name="Mu X."/>
            <person name="Myers E."/>
            <person name="Negre B."/>
            <person name="Newfeld S."/>
            <person name="Nielsen R."/>
            <person name="Noor M.A."/>
            <person name="O'Grady P."/>
            <person name="Pachter L."/>
            <person name="Papaceit M."/>
            <person name="Parisi M.J."/>
            <person name="Parisi M."/>
            <person name="Parts L."/>
            <person name="Pedersen J.S."/>
            <person name="Pesole G."/>
            <person name="Phillippy A.M."/>
            <person name="Ponting C.P."/>
            <person name="Pop M."/>
            <person name="Porcelli D."/>
            <person name="Powell J.R."/>
            <person name="Prohaska S."/>
            <person name="Pruitt K."/>
            <person name="Puig M."/>
            <person name="Quesneville H."/>
            <person name="Ram K.R."/>
            <person name="Rand D."/>
            <person name="Rasmussen M.D."/>
            <person name="Reed L.K."/>
            <person name="Reenan R."/>
            <person name="Reily A."/>
            <person name="Remington K.A."/>
            <person name="Rieger T.T."/>
            <person name="Ritchie M.G."/>
            <person name="Robin C."/>
            <person name="Rogers Y.H."/>
            <person name="Rohde C."/>
            <person name="Rozas J."/>
            <person name="Rubenfield M.J."/>
            <person name="Ruiz A."/>
            <person name="Russo S."/>
            <person name="Salzberg S.L."/>
            <person name="Sanchez-Gracia A."/>
            <person name="Saranga D.J."/>
            <person name="Sato H."/>
            <person name="Schaeffer S.W."/>
            <person name="Schatz M.C."/>
            <person name="Schlenke T."/>
            <person name="Schwartz R."/>
            <person name="Segarra C."/>
            <person name="Singh R.S."/>
            <person name="Sirot L."/>
            <person name="Sirota M."/>
            <person name="Sisneros N.B."/>
            <person name="Smith C.D."/>
            <person name="Smith T.F."/>
            <person name="Spieth J."/>
            <person name="Stage D.E."/>
            <person name="Stark A."/>
            <person name="Stephan W."/>
            <person name="Strausberg R.L."/>
            <person name="Strempel S."/>
            <person name="Sturgill D."/>
            <person name="Sutton G."/>
            <person name="Sutton G.G."/>
            <person name="Tao W."/>
            <person name="Teichmann S."/>
            <person name="Tobari Y.N."/>
            <person name="Tomimura Y."/>
            <person name="Tsolas J.M."/>
            <person name="Valente V.L."/>
            <person name="Venter E."/>
            <person name="Venter J.C."/>
            <person name="Vicario S."/>
            <person name="Vieira F.G."/>
            <person name="Vilella A.J."/>
            <person name="Villasante A."/>
            <person name="Walenz B."/>
            <person name="Wang J."/>
            <person name="Wasserman M."/>
            <person name="Watts T."/>
            <person name="Wilson D."/>
            <person name="Wilson R.K."/>
            <person name="Wing R.A."/>
            <person name="Wolfner M.F."/>
            <person name="Wong A."/>
            <person name="Wong G.K."/>
            <person name="Wu C.I."/>
            <person name="Wu G."/>
            <person name="Yamamoto D."/>
            <person name="Yang H.P."/>
            <person name="Yang S.P."/>
            <person name="Yorke J.A."/>
            <person name="Yoshida K."/>
            <person name="Zdobnov E."/>
            <person name="Zhang P."/>
            <person name="Zhang Y."/>
            <person name="Zimin A.V."/>
            <person name="Baldwin J."/>
            <person name="Abdouelleil A."/>
            <person name="Abdulkadir J."/>
            <person name="Abebe A."/>
            <person name="Abera B."/>
            <person name="Abreu J."/>
            <person name="Acer S.C."/>
            <person name="Aftuck L."/>
            <person name="Alexander A."/>
            <person name="An P."/>
            <person name="Anderson E."/>
            <person name="Anderson S."/>
            <person name="Arachi H."/>
            <person name="Azer M."/>
            <person name="Bachantsang P."/>
            <person name="Barry A."/>
            <person name="Bayul T."/>
            <person name="Berlin A."/>
            <person name="Bessette D."/>
            <person name="Bloom T."/>
            <person name="Blye J."/>
            <person name="Boguslavskiy L."/>
            <person name="Bonnet C."/>
            <person name="Boukhgalter B."/>
            <person name="Bourzgui I."/>
            <person name="Brown A."/>
            <person name="Cahill P."/>
            <person name="Channer S."/>
            <person name="Cheshatsang Y."/>
            <person name="Chuda L."/>
            <person name="Citroen M."/>
            <person name="Collymore A."/>
            <person name="Cooke P."/>
            <person name="Costello M."/>
            <person name="D'Aco K."/>
            <person name="Daza R."/>
            <person name="De Haan G."/>
            <person name="DeGray S."/>
            <person name="DeMaso C."/>
            <person name="Dhargay N."/>
            <person name="Dooley K."/>
            <person name="Dooley E."/>
            <person name="Doricent M."/>
            <person name="Dorje P."/>
            <person name="Dorjee K."/>
            <person name="Dupes A."/>
            <person name="Elong R."/>
            <person name="Falk J."/>
            <person name="Farina A."/>
            <person name="Faro S."/>
            <person name="Ferguson D."/>
            <person name="Fisher S."/>
            <person name="Foley C.D."/>
            <person name="Franke A."/>
            <person name="Friedrich D."/>
            <person name="Gadbois L."/>
            <person name="Gearin G."/>
            <person name="Gearin C.R."/>
            <person name="Giannoukos G."/>
            <person name="Goode T."/>
            <person name="Graham J."/>
            <person name="Grandbois E."/>
            <person name="Grewal S."/>
            <person name="Gyaltsen K."/>
            <person name="Hafez N."/>
            <person name="Hagos B."/>
            <person name="Hall J."/>
            <person name="Henson C."/>
            <person name="Hollinger A."/>
            <person name="Honan T."/>
            <person name="Huard M.D."/>
            <person name="Hughes L."/>
            <person name="Hurhula B."/>
            <person name="Husby M.E."/>
            <person name="Kamat A."/>
            <person name="Kanga B."/>
            <person name="Kashin S."/>
            <person name="Khazanovich D."/>
            <person name="Kisner P."/>
            <person name="Lance K."/>
            <person name="Lara M."/>
            <person name="Lee W."/>
            <person name="Lennon N."/>
            <person name="Letendre F."/>
            <person name="LeVine R."/>
            <person name="Lipovsky A."/>
            <person name="Liu X."/>
            <person name="Liu J."/>
            <person name="Liu S."/>
            <person name="Lokyitsang T."/>
            <person name="Lokyitsang Y."/>
            <person name="Lubonja R."/>
            <person name="Lui A."/>
            <person name="MacDonald P."/>
            <person name="Magnisalis V."/>
            <person name="Maru K."/>
            <person name="Matthews C."/>
            <person name="McCusker W."/>
            <person name="McDonough S."/>
            <person name="Mehta T."/>
            <person name="Meldrim J."/>
            <person name="Meneus L."/>
            <person name="Mihai O."/>
            <person name="Mihalev A."/>
            <person name="Mihova T."/>
            <person name="Mittelman R."/>
            <person name="Mlenga V."/>
            <person name="Montmayeur A."/>
            <person name="Mulrain L."/>
            <person name="Navidi A."/>
            <person name="Naylor J."/>
            <person name="Negash T."/>
            <person name="Nguyen T."/>
            <person name="Nguyen N."/>
            <person name="Nicol R."/>
            <person name="Norbu C."/>
            <person name="Norbu N."/>
            <person name="Novod N."/>
            <person name="O'Neill B."/>
            <person name="Osman S."/>
            <person name="Markiewicz E."/>
            <person name="Oyono O.L."/>
            <person name="Patti C."/>
            <person name="Phunkhang P."/>
            <person name="Pierre F."/>
            <person name="Priest M."/>
            <person name="Raghuraman S."/>
            <person name="Rege F."/>
            <person name="Reyes R."/>
            <person name="Rise C."/>
            <person name="Rogov P."/>
            <person name="Ross K."/>
            <person name="Ryan E."/>
            <person name="Settipalli S."/>
            <person name="Shea T."/>
            <person name="Sherpa N."/>
            <person name="Shi L."/>
            <person name="Shih D."/>
            <person name="Sparrow T."/>
            <person name="Spaulding J."/>
            <person name="Stalker J."/>
            <person name="Stange-Thomann N."/>
            <person name="Stavropoulos S."/>
            <person name="Stone C."/>
            <person name="Strader C."/>
            <person name="Tesfaye S."/>
            <person name="Thomson T."/>
            <person name="Thoulutsang Y."/>
            <person name="Thoulutsang D."/>
            <person name="Topham K."/>
            <person name="Topping I."/>
            <person name="Tsamla T."/>
            <person name="Vassiliev H."/>
            <person name="Vo A."/>
            <person name="Wangchuk T."/>
            <person name="Wangdi T."/>
            <person name="Weiand M."/>
            <person name="Wilkinson J."/>
            <person name="Wilson A."/>
            <person name="Yadav S."/>
            <person name="Young G."/>
            <person name="Yu Q."/>
            <person name="Zembek L."/>
            <person name="Zhong D."/>
            <person name="Zimmer A."/>
            <person name="Zwirko Z."/>
            <person name="Jaffe D.B."/>
            <person name="Alvarez P."/>
            <person name="Brockman W."/>
            <person name="Butler J."/>
            <person name="Chin C."/>
            <person name="Gnerre S."/>
            <person name="Grabherr M."/>
            <person name="Kleber M."/>
            <person name="Mauceli E."/>
            <person name="MacCallum I."/>
        </authorList>
    </citation>
    <scope>NUCLEOTIDE SEQUENCE [LARGE SCALE GENOMIC DNA]</scope>
    <source>
        <strain evidence="2">MSH-3 / Tucson 14011-0111.49</strain>
    </source>
</reference>
<dbReference type="PhylomeDB" id="B4GJM1"/>
<sequence length="68" mass="8062">MIDGHLAYKLTPELLLMHWRQWTIGKVPSEQRSSTSTPTKGRRCVLAHFKWSRLSIRQKETWQKPCVQ</sequence>
<dbReference type="OMA" id="ELLLMHW"/>
<protein>
    <submittedName>
        <fullName evidence="1">GL20524</fullName>
    </submittedName>
</protein>
<keyword evidence="2" id="KW-1185">Reference proteome</keyword>
<accession>B4GJM1</accession>
<proteinExistence type="predicted"/>
<evidence type="ECO:0000313" key="2">
    <source>
        <dbReference type="Proteomes" id="UP000008744"/>
    </source>
</evidence>
<evidence type="ECO:0000313" key="1">
    <source>
        <dbReference type="EMBL" id="EDW36837.1"/>
    </source>
</evidence>
<name>B4GJM1_DROPE</name>
<organism evidence="2">
    <name type="scientific">Drosophila persimilis</name>
    <name type="common">Fruit fly</name>
    <dbReference type="NCBI Taxonomy" id="7234"/>
    <lineage>
        <taxon>Eukaryota</taxon>
        <taxon>Metazoa</taxon>
        <taxon>Ecdysozoa</taxon>
        <taxon>Arthropoda</taxon>
        <taxon>Hexapoda</taxon>
        <taxon>Insecta</taxon>
        <taxon>Pterygota</taxon>
        <taxon>Neoptera</taxon>
        <taxon>Endopterygota</taxon>
        <taxon>Diptera</taxon>
        <taxon>Brachycera</taxon>
        <taxon>Muscomorpha</taxon>
        <taxon>Ephydroidea</taxon>
        <taxon>Drosophilidae</taxon>
        <taxon>Drosophila</taxon>
        <taxon>Sophophora</taxon>
    </lineage>
</organism>
<dbReference type="HOGENOM" id="CLU_2796667_0_0_1"/>
<gene>
    <name evidence="1" type="primary">Dper\GL20524</name>
    <name evidence="1" type="ORF">Dper_GL20524</name>
</gene>
<dbReference type="Proteomes" id="UP000008744">
    <property type="component" value="Unassembled WGS sequence"/>
</dbReference>